<feature type="compositionally biased region" description="Basic and acidic residues" evidence="1">
    <location>
        <begin position="168"/>
        <end position="178"/>
    </location>
</feature>
<feature type="region of interest" description="Disordered" evidence="1">
    <location>
        <begin position="23"/>
        <end position="42"/>
    </location>
</feature>
<organism evidence="2 3">
    <name type="scientific">Saguinus oedipus</name>
    <name type="common">Cotton-top tamarin</name>
    <name type="synonym">Oedipomidas oedipus</name>
    <dbReference type="NCBI Taxonomy" id="9490"/>
    <lineage>
        <taxon>Eukaryota</taxon>
        <taxon>Metazoa</taxon>
        <taxon>Chordata</taxon>
        <taxon>Craniata</taxon>
        <taxon>Vertebrata</taxon>
        <taxon>Euteleostomi</taxon>
        <taxon>Mammalia</taxon>
        <taxon>Eutheria</taxon>
        <taxon>Euarchontoglires</taxon>
        <taxon>Primates</taxon>
        <taxon>Haplorrhini</taxon>
        <taxon>Platyrrhini</taxon>
        <taxon>Cebidae</taxon>
        <taxon>Callitrichinae</taxon>
        <taxon>Saguinus</taxon>
    </lineage>
</organism>
<name>A0ABQ9VDU5_SAGOE</name>
<feature type="compositionally biased region" description="Basic and acidic residues" evidence="1">
    <location>
        <begin position="224"/>
        <end position="243"/>
    </location>
</feature>
<sequence length="257" mass="30976">MESEERQFLRLWRESSDRGDWQRERKFNYGGSNNPPWGSDRHHQYEQHWYKDHHYGDRRHMDAHRSGSYRPNNMSRKRPYDQYSSDRDHRGHRDYYDRYAKGCKTPGSEFTKPSGIVSKCEHLTLSLFVSVLEYERLRKSRVGDEEKHHHDSKRRRSDEFRPQNYHQQDFRRMSDHRPPMGYHGQGPSDHYRSFHTDKLGEYKQPLPPLHPAVSDPRSPPSQKSPHDSKSPLDHRSPLERSLEQKNNPDYNWNVRKT</sequence>
<proteinExistence type="predicted"/>
<feature type="compositionally biased region" description="Basic and acidic residues" evidence="1">
    <location>
        <begin position="189"/>
        <end position="201"/>
    </location>
</feature>
<reference evidence="2 3" key="1">
    <citation type="submission" date="2023-05" db="EMBL/GenBank/DDBJ databases">
        <title>B98-5 Cell Line De Novo Hybrid Assembly: An Optical Mapping Approach.</title>
        <authorList>
            <person name="Kananen K."/>
            <person name="Auerbach J.A."/>
            <person name="Kautto E."/>
            <person name="Blachly J.S."/>
        </authorList>
    </citation>
    <scope>NUCLEOTIDE SEQUENCE [LARGE SCALE GENOMIC DNA]</scope>
    <source>
        <strain evidence="2">B95-8</strain>
        <tissue evidence="2">Cell line</tissue>
    </source>
</reference>
<gene>
    <name evidence="2" type="primary">CHD2_11</name>
    <name evidence="2" type="ORF">P7K49_012718</name>
</gene>
<feature type="compositionally biased region" description="Basic and acidic residues" evidence="1">
    <location>
        <begin position="140"/>
        <end position="149"/>
    </location>
</feature>
<evidence type="ECO:0000256" key="1">
    <source>
        <dbReference type="SAM" id="MobiDB-lite"/>
    </source>
</evidence>
<keyword evidence="3" id="KW-1185">Reference proteome</keyword>
<evidence type="ECO:0000313" key="3">
    <source>
        <dbReference type="Proteomes" id="UP001266305"/>
    </source>
</evidence>
<evidence type="ECO:0000313" key="2">
    <source>
        <dbReference type="EMBL" id="KAK2107553.1"/>
    </source>
</evidence>
<protein>
    <submittedName>
        <fullName evidence="2">Choline dehydrogenase 2</fullName>
    </submittedName>
</protein>
<dbReference type="Proteomes" id="UP001266305">
    <property type="component" value="Unassembled WGS sequence"/>
</dbReference>
<feature type="compositionally biased region" description="Basic and acidic residues" evidence="1">
    <location>
        <begin position="78"/>
        <end position="92"/>
    </location>
</feature>
<feature type="region of interest" description="Disordered" evidence="1">
    <location>
        <begin position="140"/>
        <end position="257"/>
    </location>
</feature>
<feature type="region of interest" description="Disordered" evidence="1">
    <location>
        <begin position="60"/>
        <end position="92"/>
    </location>
</feature>
<comment type="caution">
    <text evidence="2">The sequence shown here is derived from an EMBL/GenBank/DDBJ whole genome shotgun (WGS) entry which is preliminary data.</text>
</comment>
<dbReference type="EMBL" id="JASSZA010000006">
    <property type="protein sequence ID" value="KAK2107553.1"/>
    <property type="molecule type" value="Genomic_DNA"/>
</dbReference>
<accession>A0ABQ9VDU5</accession>